<evidence type="ECO:0000313" key="2">
    <source>
        <dbReference type="Proteomes" id="UP000214975"/>
    </source>
</evidence>
<dbReference type="InterPro" id="IPR049811">
    <property type="entry name" value="MJ1673-like_dom"/>
</dbReference>
<dbReference type="EMBL" id="CP016893">
    <property type="protein sequence ID" value="AST57310.1"/>
    <property type="molecule type" value="Genomic_DNA"/>
</dbReference>
<accession>A0A223HXU5</accession>
<dbReference type="RefSeq" id="WP_094397170.1">
    <property type="nucleotide sequence ID" value="NZ_CP016893.1"/>
</dbReference>
<gene>
    <name evidence="1" type="ORF">Thert_01225</name>
</gene>
<reference evidence="1 2" key="1">
    <citation type="submission" date="2016-08" db="EMBL/GenBank/DDBJ databases">
        <title>A novel genetic cassette of butanologenic Thermoanaerobacterium thermosaccharolyticum that directly convert cellulose to butanol.</title>
        <authorList>
            <person name="Li T."/>
            <person name="He J."/>
        </authorList>
    </citation>
    <scope>NUCLEOTIDE SEQUENCE [LARGE SCALE GENOMIC DNA]</scope>
    <source>
        <strain evidence="1 2">TG57</strain>
    </source>
</reference>
<sequence>MKKMFLIFSHSLTQSQREDAVSNFGIDEFVTLSDELKKIWASIPPEAKSIRLCVDKIAEWIKQNSSQGDYVLVQGDFGATLLIVDFCFENGLIPVYSTTARDADEKTFADGTVKVQRTFKHVRFRKYERWK</sequence>
<protein>
    <submittedName>
        <fullName evidence="1">Uncharacterized protein</fullName>
    </submittedName>
</protein>
<proteinExistence type="predicted"/>
<organism evidence="1 2">
    <name type="scientific">Thermoanaerobacterium thermosaccharolyticum</name>
    <name type="common">Clostridium thermosaccharolyticum</name>
    <dbReference type="NCBI Taxonomy" id="1517"/>
    <lineage>
        <taxon>Bacteria</taxon>
        <taxon>Bacillati</taxon>
        <taxon>Bacillota</taxon>
        <taxon>Clostridia</taxon>
        <taxon>Thermoanaerobacterales</taxon>
        <taxon>Thermoanaerobacteraceae</taxon>
        <taxon>Thermoanaerobacterium</taxon>
    </lineage>
</organism>
<evidence type="ECO:0000313" key="1">
    <source>
        <dbReference type="EMBL" id="AST57310.1"/>
    </source>
</evidence>
<dbReference type="NCBIfam" id="NF040559">
    <property type="entry name" value="CAS_Csx20"/>
    <property type="match status" value="1"/>
</dbReference>
<name>A0A223HXU5_THETR</name>
<dbReference type="AlphaFoldDB" id="A0A223HXU5"/>
<dbReference type="Proteomes" id="UP000214975">
    <property type="component" value="Chromosome"/>
</dbReference>